<evidence type="ECO:0000313" key="14">
    <source>
        <dbReference type="EMBL" id="MFC0407688.1"/>
    </source>
</evidence>
<evidence type="ECO:0000256" key="5">
    <source>
        <dbReference type="ARBA" id="ARBA00022692"/>
    </source>
</evidence>
<feature type="transmembrane region" description="Helical" evidence="11">
    <location>
        <begin position="614"/>
        <end position="633"/>
    </location>
</feature>
<dbReference type="PANTHER" id="PTHR43653">
    <property type="entry name" value="CYTOCHROME C ASSEMBLY PROTEIN-RELATED"/>
    <property type="match status" value="1"/>
</dbReference>
<feature type="transmembrane region" description="Helical" evidence="11">
    <location>
        <begin position="125"/>
        <end position="142"/>
    </location>
</feature>
<dbReference type="EMBL" id="JBHLUN010000004">
    <property type="protein sequence ID" value="MFC0407688.1"/>
    <property type="molecule type" value="Genomic_DNA"/>
</dbReference>
<dbReference type="PRINTS" id="PR01411">
    <property type="entry name" value="CCMFBIOGNSIS"/>
</dbReference>
<feature type="transmembrane region" description="Helical" evidence="11">
    <location>
        <begin position="394"/>
        <end position="413"/>
    </location>
</feature>
<evidence type="ECO:0000259" key="13">
    <source>
        <dbReference type="Pfam" id="PF16327"/>
    </source>
</evidence>
<feature type="region of interest" description="Disordered" evidence="10">
    <location>
        <begin position="641"/>
        <end position="681"/>
    </location>
</feature>
<keyword evidence="15" id="KW-1185">Reference proteome</keyword>
<dbReference type="Proteomes" id="UP001589865">
    <property type="component" value="Unassembled WGS sequence"/>
</dbReference>
<feature type="transmembrane region" description="Helical" evidence="11">
    <location>
        <begin position="352"/>
        <end position="374"/>
    </location>
</feature>
<evidence type="ECO:0000313" key="15">
    <source>
        <dbReference type="Proteomes" id="UP001589865"/>
    </source>
</evidence>
<feature type="transmembrane region" description="Helical" evidence="11">
    <location>
        <begin position="175"/>
        <end position="195"/>
    </location>
</feature>
<dbReference type="NCBIfam" id="NF007691">
    <property type="entry name" value="PRK10369.1"/>
    <property type="match status" value="1"/>
</dbReference>
<feature type="transmembrane region" description="Helical" evidence="11">
    <location>
        <begin position="425"/>
        <end position="444"/>
    </location>
</feature>
<dbReference type="InterPro" id="IPR032523">
    <property type="entry name" value="CcmF_C"/>
</dbReference>
<comment type="caution">
    <text evidence="14">The sequence shown here is derived from an EMBL/GenBank/DDBJ whole genome shotgun (WGS) entry which is preliminary data.</text>
</comment>
<feature type="transmembrane region" description="Helical" evidence="11">
    <location>
        <begin position="312"/>
        <end position="331"/>
    </location>
</feature>
<protein>
    <submittedName>
        <fullName evidence="14">Heme lyase CcmF/NrfE family subunit</fullName>
    </submittedName>
</protein>
<keyword evidence="4" id="KW-0997">Cell inner membrane</keyword>
<feature type="transmembrane region" description="Helical" evidence="11">
    <location>
        <begin position="6"/>
        <end position="28"/>
    </location>
</feature>
<evidence type="ECO:0000256" key="4">
    <source>
        <dbReference type="ARBA" id="ARBA00022519"/>
    </source>
</evidence>
<accession>A0ABV6JPM7</accession>
<dbReference type="Pfam" id="PF01578">
    <property type="entry name" value="Cytochrom_C_asm"/>
    <property type="match status" value="1"/>
</dbReference>
<gene>
    <name evidence="14" type="ORF">ACFFGY_05470</name>
</gene>
<feature type="domain" description="Cytochrome c assembly protein" evidence="12">
    <location>
        <begin position="89"/>
        <end position="295"/>
    </location>
</feature>
<feature type="transmembrane region" description="Helical" evidence="11">
    <location>
        <begin position="96"/>
        <end position="113"/>
    </location>
</feature>
<evidence type="ECO:0000256" key="9">
    <source>
        <dbReference type="ARBA" id="ARBA00037230"/>
    </source>
</evidence>
<sequence length="681" mass="71612">MIPELGHFALALACAIAFAQSLLPLWGAHRGEPRLIAAAPGLALSGVLAVGAAFLALIWCYVSNDTSVLAVVENSHSAKPLIYKIAGSWGNHEGSMVLWVMILALCSGAVAVFGRDLPGALRARVIAVLGWISFGFLVFILATSNPFTRVWPAPADGQGLNPVLQDPGLAFHPPVLYAGYVGFAVTFAFAIAALIEGRVDAAWGRWVRPWALGAWCFLTVGIAMGSWWAYYTLGWGGYWFWDPVENASLMPWLAGTALLHTAVVVEKREALKVWAVLLAILAFGMSLLGTFLVRSGVLNSVHAFANDPARGVFILVLLAVYLGGALALFAWRAPVMAPAGRFAPISREGALVLNNLLLCSVAAVVLVGTLYPMFADLVLKTKISVGPPFFNTALMPLAVPLVAATAAGPALAWKRARAWPVVQRLWWAAVIALLAMLVALAFTGERIAPVVGFGGAAWLILGAAADLAGRIALFSRPRAALGRAIHLPRAAWGAAIAHAGLGITLAGLSGMAMATDKLVVLTPGNSTSFAGYEWRLDGVRDVTGPNWTARAATVEVLRDGQLVTTLDPQRRFFPLAQTTTGEAAIHTNGFGDLYAVLGEEGQGRTVLRFHNNPLAPWIWFGGLVMAAGGALSLTDRRARVAAPARKPARPGTVPPGTLPPGTLPPGTLPPGATQPEAGATA</sequence>
<feature type="compositionally biased region" description="Pro residues" evidence="10">
    <location>
        <begin position="652"/>
        <end position="668"/>
    </location>
</feature>
<feature type="transmembrane region" description="Helical" evidence="11">
    <location>
        <begin position="35"/>
        <end position="59"/>
    </location>
</feature>
<dbReference type="NCBIfam" id="TIGR00353">
    <property type="entry name" value="nrfE"/>
    <property type="match status" value="1"/>
</dbReference>
<comment type="function">
    <text evidence="9">Required for the biogenesis of c-type cytochromes. Possible subunit of a heme lyase.</text>
</comment>
<reference evidence="14 15" key="1">
    <citation type="submission" date="2024-09" db="EMBL/GenBank/DDBJ databases">
        <authorList>
            <person name="Sun Q."/>
            <person name="Mori K."/>
        </authorList>
    </citation>
    <scope>NUCLEOTIDE SEQUENCE [LARGE SCALE GENOMIC DNA]</scope>
    <source>
        <strain evidence="14 15">TBRC 5777</strain>
    </source>
</reference>
<feature type="transmembrane region" description="Helical" evidence="11">
    <location>
        <begin position="490"/>
        <end position="514"/>
    </location>
</feature>
<dbReference type="InterPro" id="IPR002541">
    <property type="entry name" value="Cyt_c_assembly"/>
</dbReference>
<feature type="transmembrane region" description="Helical" evidence="11">
    <location>
        <begin position="249"/>
        <end position="266"/>
    </location>
</feature>
<dbReference type="RefSeq" id="WP_377043407.1">
    <property type="nucleotide sequence ID" value="NZ_JBHLUN010000004.1"/>
</dbReference>
<name>A0ABV6JPM7_9PROT</name>
<keyword evidence="6" id="KW-0201">Cytochrome c-type biogenesis</keyword>
<evidence type="ECO:0000256" key="11">
    <source>
        <dbReference type="SAM" id="Phobius"/>
    </source>
</evidence>
<dbReference type="Pfam" id="PF16327">
    <property type="entry name" value="CcmF_C"/>
    <property type="match status" value="1"/>
</dbReference>
<dbReference type="PANTHER" id="PTHR43653:SF1">
    <property type="entry name" value="CYTOCHROME C-TYPE BIOGENESIS PROTEIN CCMF"/>
    <property type="match status" value="1"/>
</dbReference>
<feature type="transmembrane region" description="Helical" evidence="11">
    <location>
        <begin position="207"/>
        <end position="229"/>
    </location>
</feature>
<feature type="transmembrane region" description="Helical" evidence="11">
    <location>
        <begin position="273"/>
        <end position="292"/>
    </location>
</feature>
<evidence type="ECO:0000256" key="7">
    <source>
        <dbReference type="ARBA" id="ARBA00022989"/>
    </source>
</evidence>
<evidence type="ECO:0000256" key="1">
    <source>
        <dbReference type="ARBA" id="ARBA00004429"/>
    </source>
</evidence>
<evidence type="ECO:0000259" key="12">
    <source>
        <dbReference type="Pfam" id="PF01578"/>
    </source>
</evidence>
<evidence type="ECO:0000256" key="2">
    <source>
        <dbReference type="ARBA" id="ARBA00009186"/>
    </source>
</evidence>
<keyword evidence="7 11" id="KW-1133">Transmembrane helix</keyword>
<dbReference type="InterPro" id="IPR003567">
    <property type="entry name" value="Cyt_c_biogenesis"/>
</dbReference>
<dbReference type="GO" id="GO:0016829">
    <property type="term" value="F:lyase activity"/>
    <property type="evidence" value="ECO:0007669"/>
    <property type="project" value="UniProtKB-KW"/>
</dbReference>
<proteinExistence type="inferred from homology"/>
<keyword evidence="5 11" id="KW-0812">Transmembrane</keyword>
<comment type="similarity">
    <text evidence="2">Belongs to the CcmF/CycK/Ccl1/NrfE/CcsA family.</text>
</comment>
<evidence type="ECO:0000256" key="6">
    <source>
        <dbReference type="ARBA" id="ARBA00022748"/>
    </source>
</evidence>
<comment type="subcellular location">
    <subcellularLocation>
        <location evidence="1">Cell inner membrane</location>
        <topology evidence="1">Multi-pass membrane protein</topology>
    </subcellularLocation>
</comment>
<evidence type="ECO:0000256" key="10">
    <source>
        <dbReference type="SAM" id="MobiDB-lite"/>
    </source>
</evidence>
<feature type="domain" description="Cytochrome c-type biogenesis protein CcmF C-terminal" evidence="13">
    <location>
        <begin position="315"/>
        <end position="636"/>
    </location>
</feature>
<keyword evidence="8 11" id="KW-0472">Membrane</keyword>
<organism evidence="14 15">
    <name type="scientific">Roseomonas elaeocarpi</name>
    <dbReference type="NCBI Taxonomy" id="907779"/>
    <lineage>
        <taxon>Bacteria</taxon>
        <taxon>Pseudomonadati</taxon>
        <taxon>Pseudomonadota</taxon>
        <taxon>Alphaproteobacteria</taxon>
        <taxon>Acetobacterales</taxon>
        <taxon>Roseomonadaceae</taxon>
        <taxon>Roseomonas</taxon>
    </lineage>
</organism>
<evidence type="ECO:0000256" key="8">
    <source>
        <dbReference type="ARBA" id="ARBA00023136"/>
    </source>
</evidence>
<feature type="compositionally biased region" description="Low complexity" evidence="10">
    <location>
        <begin position="641"/>
        <end position="651"/>
    </location>
</feature>
<feature type="transmembrane region" description="Helical" evidence="11">
    <location>
        <begin position="450"/>
        <end position="469"/>
    </location>
</feature>
<dbReference type="PRINTS" id="PR01410">
    <property type="entry name" value="CCBIOGENESIS"/>
</dbReference>
<keyword evidence="14" id="KW-0456">Lyase</keyword>
<dbReference type="InterPro" id="IPR003568">
    <property type="entry name" value="Cyt_c_biogenesis_CcmF"/>
</dbReference>
<evidence type="ECO:0000256" key="3">
    <source>
        <dbReference type="ARBA" id="ARBA00022475"/>
    </source>
</evidence>
<keyword evidence="3" id="KW-1003">Cell membrane</keyword>